<comment type="caution">
    <text evidence="2">The sequence shown here is derived from an EMBL/GenBank/DDBJ whole genome shotgun (WGS) entry which is preliminary data.</text>
</comment>
<evidence type="ECO:0000313" key="2">
    <source>
        <dbReference type="EMBL" id="CAD6935400.1"/>
    </source>
</evidence>
<reference evidence="2 3" key="1">
    <citation type="submission" date="2020-10" db="EMBL/GenBank/DDBJ databases">
        <authorList>
            <person name="Sedaghatjoo S."/>
        </authorList>
    </citation>
    <scope>NUCLEOTIDE SEQUENCE [LARGE SCALE GENOMIC DNA]</scope>
    <source>
        <strain evidence="2 3">LLFL</strain>
    </source>
</reference>
<feature type="region of interest" description="Disordered" evidence="1">
    <location>
        <begin position="1"/>
        <end position="22"/>
    </location>
</feature>
<keyword evidence="3" id="KW-1185">Reference proteome</keyword>
<organism evidence="2 3">
    <name type="scientific">Tilletia laevis</name>
    <dbReference type="NCBI Taxonomy" id="157183"/>
    <lineage>
        <taxon>Eukaryota</taxon>
        <taxon>Fungi</taxon>
        <taxon>Dikarya</taxon>
        <taxon>Basidiomycota</taxon>
        <taxon>Ustilaginomycotina</taxon>
        <taxon>Exobasidiomycetes</taxon>
        <taxon>Tilletiales</taxon>
        <taxon>Tilletiaceae</taxon>
        <taxon>Tilletia</taxon>
    </lineage>
</organism>
<gene>
    <name evidence="2" type="ORF">JKILLFL_G4237</name>
</gene>
<dbReference type="EMBL" id="CAJHJF010003464">
    <property type="protein sequence ID" value="CAD6935400.1"/>
    <property type="molecule type" value="Genomic_DNA"/>
</dbReference>
<feature type="non-terminal residue" evidence="2">
    <location>
        <position position="234"/>
    </location>
</feature>
<sequence>QRQMSSHNGSPMPENFPISLHTEESIREAIEAEIAKAHAMVDSADTLPPAIRDQMRAAADQYWAQELERRLAIRSELQAEHDARLATEQAEREARAQRLREAQELLQVQTQAALNVKELVTSELASKKGESKRIEMESGVGPSSDMDAWWPAKSILKKIEQGDYDFDLWHLTKEGAEASQVAASKGGNQIMRSEDGLLKVEEHVPDGTKDADLSTEQWITSISLLEKWAERKGR</sequence>
<evidence type="ECO:0000256" key="1">
    <source>
        <dbReference type="SAM" id="MobiDB-lite"/>
    </source>
</evidence>
<evidence type="ECO:0000313" key="3">
    <source>
        <dbReference type="Proteomes" id="UP000836404"/>
    </source>
</evidence>
<proteinExistence type="predicted"/>
<feature type="non-terminal residue" evidence="2">
    <location>
        <position position="1"/>
    </location>
</feature>
<dbReference type="Proteomes" id="UP000836404">
    <property type="component" value="Unassembled WGS sequence"/>
</dbReference>
<accession>A0A9N8LUI8</accession>
<dbReference type="AlphaFoldDB" id="A0A9N8LUI8"/>
<name>A0A9N8LUI8_9BASI</name>
<protein>
    <submittedName>
        <fullName evidence="2">Uncharacterized protein</fullName>
    </submittedName>
</protein>